<reference evidence="2" key="1">
    <citation type="submission" date="2022-01" db="EMBL/GenBank/DDBJ databases">
        <authorList>
            <person name="King R."/>
        </authorList>
    </citation>
    <scope>NUCLEOTIDE SEQUENCE</scope>
</reference>
<evidence type="ECO:0000256" key="1">
    <source>
        <dbReference type="SAM" id="MobiDB-lite"/>
    </source>
</evidence>
<dbReference type="Proteomes" id="UP001153620">
    <property type="component" value="Chromosome 3"/>
</dbReference>
<protein>
    <submittedName>
        <fullName evidence="2">Uncharacterized protein</fullName>
    </submittedName>
</protein>
<proteinExistence type="predicted"/>
<evidence type="ECO:0000313" key="2">
    <source>
        <dbReference type="EMBL" id="CAG9808938.1"/>
    </source>
</evidence>
<organism evidence="2 3">
    <name type="scientific">Chironomus riparius</name>
    <dbReference type="NCBI Taxonomy" id="315576"/>
    <lineage>
        <taxon>Eukaryota</taxon>
        <taxon>Metazoa</taxon>
        <taxon>Ecdysozoa</taxon>
        <taxon>Arthropoda</taxon>
        <taxon>Hexapoda</taxon>
        <taxon>Insecta</taxon>
        <taxon>Pterygota</taxon>
        <taxon>Neoptera</taxon>
        <taxon>Endopterygota</taxon>
        <taxon>Diptera</taxon>
        <taxon>Nematocera</taxon>
        <taxon>Chironomoidea</taxon>
        <taxon>Chironomidae</taxon>
        <taxon>Chironominae</taxon>
        <taxon>Chironomus</taxon>
    </lineage>
</organism>
<keyword evidence="3" id="KW-1185">Reference proteome</keyword>
<evidence type="ECO:0000313" key="3">
    <source>
        <dbReference type="Proteomes" id="UP001153620"/>
    </source>
</evidence>
<dbReference type="EMBL" id="OU895879">
    <property type="protein sequence ID" value="CAG9808938.1"/>
    <property type="molecule type" value="Genomic_DNA"/>
</dbReference>
<feature type="region of interest" description="Disordered" evidence="1">
    <location>
        <begin position="176"/>
        <end position="227"/>
    </location>
</feature>
<feature type="compositionally biased region" description="Basic and acidic residues" evidence="1">
    <location>
        <begin position="213"/>
        <end position="222"/>
    </location>
</feature>
<accession>A0A9N9S3S6</accession>
<reference evidence="2" key="2">
    <citation type="submission" date="2022-10" db="EMBL/GenBank/DDBJ databases">
        <authorList>
            <consortium name="ENA_rothamsted_submissions"/>
            <consortium name="culmorum"/>
            <person name="King R."/>
        </authorList>
    </citation>
    <scope>NUCLEOTIDE SEQUENCE</scope>
</reference>
<name>A0A9N9S3S6_9DIPT</name>
<gene>
    <name evidence="2" type="ORF">CHIRRI_LOCUS11772</name>
</gene>
<dbReference type="AlphaFoldDB" id="A0A9N9S3S6"/>
<sequence>MVVFEEYFPSEKEIIQKYAERQRKLEEVSMTLRKSEISSNDSPKLLIPRKSSISMILSEIHRDTEDKLKQSSDVDAKIEKIHKMIENVDSINFIMEPNKEAAILDGSGDVNEVAGSIINETAASTSHELDENSSISDLSPKRVIRLKHNDSSLELPDYKPPQIKPTKASILKSKFNSEKSQKNPATISRSFKSRSVAEPLSKTPRAMSFAKVEPPKRIDSKKPTQSVRKILDDAKEKHKAKNSIKSNVPVNVLDLFLV</sequence>